<organism evidence="2 3">
    <name type="scientific">Trichonephila clavata</name>
    <name type="common">Joro spider</name>
    <name type="synonym">Nephila clavata</name>
    <dbReference type="NCBI Taxonomy" id="2740835"/>
    <lineage>
        <taxon>Eukaryota</taxon>
        <taxon>Metazoa</taxon>
        <taxon>Ecdysozoa</taxon>
        <taxon>Arthropoda</taxon>
        <taxon>Chelicerata</taxon>
        <taxon>Arachnida</taxon>
        <taxon>Araneae</taxon>
        <taxon>Araneomorphae</taxon>
        <taxon>Entelegynae</taxon>
        <taxon>Araneoidea</taxon>
        <taxon>Nephilidae</taxon>
        <taxon>Trichonephila</taxon>
    </lineage>
</organism>
<keyword evidence="3" id="KW-1185">Reference proteome</keyword>
<evidence type="ECO:0000256" key="1">
    <source>
        <dbReference type="SAM" id="MobiDB-lite"/>
    </source>
</evidence>
<evidence type="ECO:0000313" key="2">
    <source>
        <dbReference type="EMBL" id="GFQ86932.1"/>
    </source>
</evidence>
<dbReference type="AlphaFoldDB" id="A0A8X6FQU6"/>
<proteinExistence type="predicted"/>
<comment type="caution">
    <text evidence="2">The sequence shown here is derived from an EMBL/GenBank/DDBJ whole genome shotgun (WGS) entry which is preliminary data.</text>
</comment>
<protein>
    <submittedName>
        <fullName evidence="2">Uncharacterized protein</fullName>
    </submittedName>
</protein>
<accession>A0A8X6FQU6</accession>
<gene>
    <name evidence="2" type="ORF">TNCT_254881</name>
</gene>
<evidence type="ECO:0000313" key="3">
    <source>
        <dbReference type="Proteomes" id="UP000887116"/>
    </source>
</evidence>
<dbReference type="Proteomes" id="UP000887116">
    <property type="component" value="Unassembled WGS sequence"/>
</dbReference>
<dbReference type="EMBL" id="BMAO01003294">
    <property type="protein sequence ID" value="GFQ86932.1"/>
    <property type="molecule type" value="Genomic_DNA"/>
</dbReference>
<sequence>MIVPLFQGQAHFAEQPALIARHSKGAPPPHSSIPPKLSSSPRSAAISREKKSTWLMRSRLEDRGSRADFSFFFPSYSSNSSGGNLSPLERHLMLTKLIYCNLWIFKISLYLRFVPNTLLPTLSVFWYPNGHGYVFIVDLYLPRRGWLEYRCSGIELREPGHHMLSKK</sequence>
<name>A0A8X6FQU6_TRICU</name>
<reference evidence="2" key="1">
    <citation type="submission" date="2020-07" db="EMBL/GenBank/DDBJ databases">
        <title>Multicomponent nature underlies the extraordinary mechanical properties of spider dragline silk.</title>
        <authorList>
            <person name="Kono N."/>
            <person name="Nakamura H."/>
            <person name="Mori M."/>
            <person name="Yoshida Y."/>
            <person name="Ohtoshi R."/>
            <person name="Malay A.D."/>
            <person name="Moran D.A.P."/>
            <person name="Tomita M."/>
            <person name="Numata K."/>
            <person name="Arakawa K."/>
        </authorList>
    </citation>
    <scope>NUCLEOTIDE SEQUENCE</scope>
</reference>
<feature type="region of interest" description="Disordered" evidence="1">
    <location>
        <begin position="23"/>
        <end position="48"/>
    </location>
</feature>